<protein>
    <submittedName>
        <fullName evidence="2">Uncharacterized protein</fullName>
    </submittedName>
</protein>
<reference evidence="3" key="1">
    <citation type="submission" date="2015-07" db="EMBL/GenBank/DDBJ databases">
        <authorList>
            <person name="Teixeira M.M."/>
            <person name="Souza R.C."/>
            <person name="Almeida L.G."/>
            <person name="Vicente V.A."/>
            <person name="de Hoog S."/>
            <person name="Bocca A.L."/>
            <person name="de Almeida S.R."/>
            <person name="Vasconcelos A.T."/>
            <person name="Felipe M.S."/>
        </authorList>
    </citation>
    <scope>NUCLEOTIDE SEQUENCE [LARGE SCALE GENOMIC DNA]</scope>
    <source>
        <strain evidence="3">KSF</strain>
    </source>
</reference>
<evidence type="ECO:0000313" key="2">
    <source>
        <dbReference type="EMBL" id="OCT48435.1"/>
    </source>
</evidence>
<feature type="compositionally biased region" description="Basic and acidic residues" evidence="1">
    <location>
        <begin position="136"/>
        <end position="147"/>
    </location>
</feature>
<name>A0A1C1CIU8_9EURO</name>
<feature type="compositionally biased region" description="Low complexity" evidence="1">
    <location>
        <begin position="38"/>
        <end position="50"/>
    </location>
</feature>
<proteinExistence type="predicted"/>
<feature type="compositionally biased region" description="Pro residues" evidence="1">
    <location>
        <begin position="121"/>
        <end position="130"/>
    </location>
</feature>
<evidence type="ECO:0000313" key="3">
    <source>
        <dbReference type="Proteomes" id="UP000094526"/>
    </source>
</evidence>
<sequence>MKRFLGLGPQQPAKTQPRLQVHVRHEVSESVDPPGFAPNPAAAPVQPAPAQSQERPGDRGAQNSARLPTVLALRQGTPDVGPSTSSAPSGSTRKAPPPRAPIVAKAPGFEEPWNDSDAGPLSPPQGPPPNKSATAPRRDPASDRVLDIRALPGSNPLLPNRNKPLPEPDIDADLDDGPPAGPPRLPPDREKSLPPPPRASQEIPDDLFSGVLPRLPSTTESRARAAGRRPEPVYYKKPTDRLQSDFE</sequence>
<dbReference type="AlphaFoldDB" id="A0A1C1CIU8"/>
<comment type="caution">
    <text evidence="2">The sequence shown here is derived from an EMBL/GenBank/DDBJ whole genome shotgun (WGS) entry which is preliminary data.</text>
</comment>
<gene>
    <name evidence="2" type="ORF">CLCR_11294</name>
</gene>
<dbReference type="EMBL" id="LGRB01000012">
    <property type="protein sequence ID" value="OCT48435.1"/>
    <property type="molecule type" value="Genomic_DNA"/>
</dbReference>
<feature type="region of interest" description="Disordered" evidence="1">
    <location>
        <begin position="1"/>
        <end position="247"/>
    </location>
</feature>
<dbReference type="VEuPathDB" id="FungiDB:CLCR_11294"/>
<feature type="compositionally biased region" description="Low complexity" evidence="1">
    <location>
        <begin position="81"/>
        <end position="92"/>
    </location>
</feature>
<accession>A0A1C1CIU8</accession>
<keyword evidence="3" id="KW-1185">Reference proteome</keyword>
<organism evidence="2 3">
    <name type="scientific">Cladophialophora carrionii</name>
    <dbReference type="NCBI Taxonomy" id="86049"/>
    <lineage>
        <taxon>Eukaryota</taxon>
        <taxon>Fungi</taxon>
        <taxon>Dikarya</taxon>
        <taxon>Ascomycota</taxon>
        <taxon>Pezizomycotina</taxon>
        <taxon>Eurotiomycetes</taxon>
        <taxon>Chaetothyriomycetidae</taxon>
        <taxon>Chaetothyriales</taxon>
        <taxon>Herpotrichiellaceae</taxon>
        <taxon>Cladophialophora</taxon>
    </lineage>
</organism>
<feature type="compositionally biased region" description="Basic and acidic residues" evidence="1">
    <location>
        <begin position="237"/>
        <end position="247"/>
    </location>
</feature>
<dbReference type="Proteomes" id="UP000094526">
    <property type="component" value="Unassembled WGS sequence"/>
</dbReference>
<evidence type="ECO:0000256" key="1">
    <source>
        <dbReference type="SAM" id="MobiDB-lite"/>
    </source>
</evidence>